<feature type="compositionally biased region" description="Polar residues" evidence="3">
    <location>
        <begin position="878"/>
        <end position="892"/>
    </location>
</feature>
<dbReference type="STRING" id="5627.A0A1C7MQA4"/>
<evidence type="ECO:0000313" key="7">
    <source>
        <dbReference type="EMBL" id="OBZ79060.1"/>
    </source>
</evidence>
<feature type="compositionally biased region" description="Polar residues" evidence="3">
    <location>
        <begin position="564"/>
        <end position="580"/>
    </location>
</feature>
<keyword evidence="8" id="KW-1185">Reference proteome</keyword>
<dbReference type="SMART" id="SM00404">
    <property type="entry name" value="PTPc_motif"/>
    <property type="match status" value="1"/>
</dbReference>
<feature type="compositionally biased region" description="Low complexity" evidence="3">
    <location>
        <begin position="735"/>
        <end position="760"/>
    </location>
</feature>
<feature type="domain" description="Rhodanese" evidence="6">
    <location>
        <begin position="104"/>
        <end position="214"/>
    </location>
</feature>
<feature type="compositionally biased region" description="Low complexity" evidence="3">
    <location>
        <begin position="768"/>
        <end position="778"/>
    </location>
</feature>
<feature type="region of interest" description="Disordered" evidence="3">
    <location>
        <begin position="726"/>
        <end position="794"/>
    </location>
</feature>
<evidence type="ECO:0000256" key="2">
    <source>
        <dbReference type="ARBA" id="ARBA00013064"/>
    </source>
</evidence>
<evidence type="ECO:0000259" key="6">
    <source>
        <dbReference type="PROSITE" id="PS50206"/>
    </source>
</evidence>
<evidence type="ECO:0000256" key="3">
    <source>
        <dbReference type="SAM" id="MobiDB-lite"/>
    </source>
</evidence>
<dbReference type="InterPro" id="IPR016130">
    <property type="entry name" value="Tyr_Pase_AS"/>
</dbReference>
<name>A0A1C7MQA4_GRIFR</name>
<dbReference type="OrthoDB" id="6058203at2759"/>
<dbReference type="EMBL" id="LUGG01000001">
    <property type="protein sequence ID" value="OBZ79060.1"/>
    <property type="molecule type" value="Genomic_DNA"/>
</dbReference>
<proteinExistence type="inferred from homology"/>
<dbReference type="Gene3D" id="3.90.190.10">
    <property type="entry name" value="Protein tyrosine phosphatase superfamily"/>
    <property type="match status" value="2"/>
</dbReference>
<dbReference type="InterPro" id="IPR000242">
    <property type="entry name" value="PTP_cat"/>
</dbReference>
<feature type="compositionally biased region" description="Basic and acidic residues" evidence="3">
    <location>
        <begin position="546"/>
        <end position="560"/>
    </location>
</feature>
<dbReference type="Gene3D" id="3.40.250.10">
    <property type="entry name" value="Rhodanese-like domain"/>
    <property type="match status" value="1"/>
</dbReference>
<dbReference type="InterPro" id="IPR003595">
    <property type="entry name" value="Tyr_Pase_cat"/>
</dbReference>
<dbReference type="GO" id="GO:0004725">
    <property type="term" value="F:protein tyrosine phosphatase activity"/>
    <property type="evidence" value="ECO:0007669"/>
    <property type="project" value="UniProtKB-EC"/>
</dbReference>
<dbReference type="PROSITE" id="PS00383">
    <property type="entry name" value="TYR_PHOSPHATASE_1"/>
    <property type="match status" value="1"/>
</dbReference>
<dbReference type="PROSITE" id="PS50055">
    <property type="entry name" value="TYR_PHOSPHATASE_PTP"/>
    <property type="match status" value="1"/>
</dbReference>
<feature type="region of interest" description="Disordered" evidence="3">
    <location>
        <begin position="1190"/>
        <end position="1279"/>
    </location>
</feature>
<dbReference type="InterPro" id="IPR029021">
    <property type="entry name" value="Prot-tyrosine_phosphatase-like"/>
</dbReference>
<feature type="region of interest" description="Disordered" evidence="3">
    <location>
        <begin position="640"/>
        <end position="675"/>
    </location>
</feature>
<feature type="region of interest" description="Disordered" evidence="3">
    <location>
        <begin position="878"/>
        <end position="1083"/>
    </location>
</feature>
<dbReference type="PROSITE" id="PS50056">
    <property type="entry name" value="TYR_PHOSPHATASE_2"/>
    <property type="match status" value="1"/>
</dbReference>
<feature type="region of interest" description="Disordered" evidence="3">
    <location>
        <begin position="546"/>
        <end position="584"/>
    </location>
</feature>
<dbReference type="PRINTS" id="PR00700">
    <property type="entry name" value="PRTYPHPHTASE"/>
</dbReference>
<sequence>MPLHMYDSDSVDSTRTSKVVQASRTDAAYSEQETEDTTNQSPKPDGGSNVSFQAAIDARYARASPSLISLNPPVSSTSPSMTSPSAIPTAFTTLSLSDLPAILADPDALILDIRPHNSYAHARLPHALSLSVPSTLLKRPLFSLARLQQMIPSPTARARFARWDHASRIVVYDADASVLANGGNLLGLMRKFRNEGFPVHRDIAWLREEDAEHDHAEAALRTRRLPKSAFTFASTLPLVSHVVPPTPIYARPDPFEAILPIPPTPTLTVPPVRVTPVPPRAPALARPTFRLGMSGMTPTPGVSPTRPKHYSLPGNQVACNPFFDAIRQNLELAHGADPSEGIPLRLPRRVRRRVGELPFEWLRAIARRSGPAKDVSSETGAEGSGRRARGTVAGGAPATNRVGEQRRLMGVMERHSLESGGVVEEARQAAEKRVAEQEREVSVAADAGENNTFPFSITAGLEKGAKNRYRNIWPFEHARPLGTTKRYIATQGPLPETFVDFWTLCWEQNVRVIVMLTREVEGALTKCGKYWAEGRYGPLRLRLLETNDTPERERERRDSESGGFFSSNTPTQAKSKSNPKAKQEDLSTIRRVFELRHVEYPLAPSRIVTQLQYLEWPDMNVPKDPRGVLRLMRQVEEVVERGRGEGDMPWGEGPLHRKSQISSRNRTGAGAGAAGTLHELDPTLGVAKHALGNSPVLLHCSAGVGRTGGFIAVDAVLDGVRREMRKRKEGKAEETAAAAASAAAASGRRSGGSSPPNGTRSGIGSGSGSRSRSPESSGAEPMEVDSSPSPPPEAVAVNVTALTVPVSVGQNEVHVPVAGFTGAVPMQIDERTDGARIASPRSPTGKAKSSKHGVVPPQVLLASPALVEEVKRATLNRWPSMSAATEMPSTSEPGPGAPSGEHKGSSSRDSETSSDSYPVRSGSNSGSGFGSASAMRSRSRSSASPPTSQMGSSSTLSSLMARKTESSLVSPSPCVAGAASSTSPVDPRIRTFSLPSSMAMSALPPTSSHSSRLNTWRSGVRLSDSPPRDSDSPMRVDSLQPAVTEEVGNEDAPAGPSEVSGSNAEYSQPRRLHDNSSPPLLSTYDEPIRRVVEDMREQRMSLCQSLRQYVFVHRAIIEGALMIVDEEKERVWQGEQEAEGVLRTENRVRHEEPPVTDMIMGPAEKGVQDGFPVPVSGHGLGAPFMLAEKEESRKRSAPEFMGGSAMGDGVLAASTTSPGRPKRGASPTELLKEDSQGGVVLTKRPSLKRKQRREDEPPVQFKPIIMASPLQPPVISGPR</sequence>
<feature type="compositionally biased region" description="Low complexity" evidence="3">
    <location>
        <begin position="913"/>
        <end position="960"/>
    </location>
</feature>
<dbReference type="SMART" id="SM00194">
    <property type="entry name" value="PTPc"/>
    <property type="match status" value="1"/>
</dbReference>
<reference evidence="7 8" key="1">
    <citation type="submission" date="2016-03" db="EMBL/GenBank/DDBJ databases">
        <title>Whole genome sequencing of Grifola frondosa 9006-11.</title>
        <authorList>
            <person name="Min B."/>
            <person name="Park H."/>
            <person name="Kim J.-G."/>
            <person name="Cho H."/>
            <person name="Oh Y.-L."/>
            <person name="Kong W.-S."/>
            <person name="Choi I.-G."/>
        </authorList>
    </citation>
    <scope>NUCLEOTIDE SEQUENCE [LARGE SCALE GENOMIC DNA]</scope>
    <source>
        <strain evidence="7 8">9006-11</strain>
    </source>
</reference>
<feature type="region of interest" description="Disordered" evidence="3">
    <location>
        <begin position="832"/>
        <end position="856"/>
    </location>
</feature>
<dbReference type="AlphaFoldDB" id="A0A1C7MQA4"/>
<dbReference type="PROSITE" id="PS50206">
    <property type="entry name" value="RHODANESE_3"/>
    <property type="match status" value="1"/>
</dbReference>
<dbReference type="OMA" id="TDFWTLC"/>
<dbReference type="InterPro" id="IPR000387">
    <property type="entry name" value="Tyr_Pase_dom"/>
</dbReference>
<evidence type="ECO:0000259" key="5">
    <source>
        <dbReference type="PROSITE" id="PS50056"/>
    </source>
</evidence>
<feature type="domain" description="Tyrosine-protein phosphatase" evidence="4">
    <location>
        <begin position="466"/>
        <end position="723"/>
    </location>
</feature>
<comment type="caution">
    <text evidence="7">The sequence shown here is derived from an EMBL/GenBank/DDBJ whole genome shotgun (WGS) entry which is preliminary data.</text>
</comment>
<accession>A0A1C7MQA4</accession>
<feature type="compositionally biased region" description="Polar residues" evidence="3">
    <location>
        <begin position="11"/>
        <end position="24"/>
    </location>
</feature>
<feature type="region of interest" description="Disordered" evidence="3">
    <location>
        <begin position="1"/>
        <end position="50"/>
    </location>
</feature>
<dbReference type="EC" id="3.1.3.48" evidence="2"/>
<dbReference type="InterPro" id="IPR036873">
    <property type="entry name" value="Rhodanese-like_dom_sf"/>
</dbReference>
<evidence type="ECO:0000259" key="4">
    <source>
        <dbReference type="PROSITE" id="PS50055"/>
    </source>
</evidence>
<dbReference type="Proteomes" id="UP000092993">
    <property type="component" value="Unassembled WGS sequence"/>
</dbReference>
<dbReference type="PANTHER" id="PTHR19134:SF561">
    <property type="entry name" value="PROTEIN TYROSINE PHOSPHATASE 36E, ISOFORM A"/>
    <property type="match status" value="1"/>
</dbReference>
<dbReference type="Pfam" id="PF00102">
    <property type="entry name" value="Y_phosphatase"/>
    <property type="match status" value="2"/>
</dbReference>
<organism evidence="7 8">
    <name type="scientific">Grifola frondosa</name>
    <name type="common">Maitake</name>
    <name type="synonym">Polyporus frondosus</name>
    <dbReference type="NCBI Taxonomy" id="5627"/>
    <lineage>
        <taxon>Eukaryota</taxon>
        <taxon>Fungi</taxon>
        <taxon>Dikarya</taxon>
        <taxon>Basidiomycota</taxon>
        <taxon>Agaricomycotina</taxon>
        <taxon>Agaricomycetes</taxon>
        <taxon>Polyporales</taxon>
        <taxon>Grifolaceae</taxon>
        <taxon>Grifola</taxon>
    </lineage>
</organism>
<feature type="compositionally biased region" description="Polar residues" evidence="3">
    <location>
        <begin position="993"/>
        <end position="1017"/>
    </location>
</feature>
<dbReference type="InterPro" id="IPR050348">
    <property type="entry name" value="Protein-Tyr_Phosphatase"/>
</dbReference>
<dbReference type="SUPFAM" id="SSF52799">
    <property type="entry name" value="(Phosphotyrosine protein) phosphatases II"/>
    <property type="match status" value="2"/>
</dbReference>
<protein>
    <recommendedName>
        <fullName evidence="2">protein-tyrosine-phosphatase</fullName>
        <ecNumber evidence="2">3.1.3.48</ecNumber>
    </recommendedName>
</protein>
<feature type="compositionally biased region" description="Basic and acidic residues" evidence="3">
    <location>
        <begin position="900"/>
        <end position="911"/>
    </location>
</feature>
<evidence type="ECO:0000313" key="8">
    <source>
        <dbReference type="Proteomes" id="UP000092993"/>
    </source>
</evidence>
<dbReference type="PANTHER" id="PTHR19134">
    <property type="entry name" value="RECEPTOR-TYPE TYROSINE-PROTEIN PHOSPHATASE"/>
    <property type="match status" value="1"/>
</dbReference>
<feature type="compositionally biased region" description="Polar residues" evidence="3">
    <location>
        <begin position="37"/>
        <end position="50"/>
    </location>
</feature>
<keyword evidence="7" id="KW-0675">Receptor</keyword>
<feature type="domain" description="Tyrosine specific protein phosphatases" evidence="5">
    <location>
        <begin position="692"/>
        <end position="716"/>
    </location>
</feature>
<dbReference type="InterPro" id="IPR001763">
    <property type="entry name" value="Rhodanese-like_dom"/>
</dbReference>
<evidence type="ECO:0000256" key="1">
    <source>
        <dbReference type="ARBA" id="ARBA00009649"/>
    </source>
</evidence>
<gene>
    <name evidence="7" type="primary">PTPRG</name>
    <name evidence="7" type="ORF">A0H81_00113</name>
</gene>
<comment type="similarity">
    <text evidence="1">Belongs to the protein-tyrosine phosphatase family. Non-receptor class subfamily.</text>
</comment>
<dbReference type="SUPFAM" id="SSF52821">
    <property type="entry name" value="Rhodanese/Cell cycle control phosphatase"/>
    <property type="match status" value="1"/>
</dbReference>
<feature type="region of interest" description="Disordered" evidence="3">
    <location>
        <begin position="368"/>
        <end position="398"/>
    </location>
</feature>